<dbReference type="Proteomes" id="UP000195442">
    <property type="component" value="Unassembled WGS sequence"/>
</dbReference>
<protein>
    <submittedName>
        <fullName evidence="1">Uncharacterized protein</fullName>
    </submittedName>
</protein>
<proteinExistence type="predicted"/>
<evidence type="ECO:0000313" key="1">
    <source>
        <dbReference type="EMBL" id="SJM89906.1"/>
    </source>
</evidence>
<sequence length="72" mass="8039">MANELSESKLMQALNWTYEQAVKGGAGFDSAEDMANDYLKGSGSLHDKADSLIRWQNTKAAFWEVLLVAQWT</sequence>
<dbReference type="RefSeq" id="WP_087145849.1">
    <property type="nucleotide sequence ID" value="NZ_FUKJ01000045.1"/>
</dbReference>
<dbReference type="OrthoDB" id="1425703at2"/>
<dbReference type="EMBL" id="FUKJ01000045">
    <property type="protein sequence ID" value="SJM89906.1"/>
    <property type="molecule type" value="Genomic_DNA"/>
</dbReference>
<accession>A0A1R4H124</accession>
<gene>
    <name evidence="1" type="ORF">CRENPOLYSF2_1390016</name>
</gene>
<organism evidence="1 2">
    <name type="scientific">Crenothrix polyspora</name>
    <dbReference type="NCBI Taxonomy" id="360316"/>
    <lineage>
        <taxon>Bacteria</taxon>
        <taxon>Pseudomonadati</taxon>
        <taxon>Pseudomonadota</taxon>
        <taxon>Gammaproteobacteria</taxon>
        <taxon>Methylococcales</taxon>
        <taxon>Crenotrichaceae</taxon>
        <taxon>Crenothrix</taxon>
    </lineage>
</organism>
<name>A0A1R4H124_9GAMM</name>
<keyword evidence="2" id="KW-1185">Reference proteome</keyword>
<dbReference type="AlphaFoldDB" id="A0A1R4H124"/>
<reference evidence="2" key="1">
    <citation type="submission" date="2017-02" db="EMBL/GenBank/DDBJ databases">
        <authorList>
            <person name="Daims H."/>
        </authorList>
    </citation>
    <scope>NUCLEOTIDE SEQUENCE [LARGE SCALE GENOMIC DNA]</scope>
</reference>
<evidence type="ECO:0000313" key="2">
    <source>
        <dbReference type="Proteomes" id="UP000195442"/>
    </source>
</evidence>